<name>A0A0J9X4A6_GEOCN</name>
<dbReference type="InterPro" id="IPR006569">
    <property type="entry name" value="CID_dom"/>
</dbReference>
<dbReference type="InterPro" id="IPR047415">
    <property type="entry name" value="Pcf11_CID"/>
</dbReference>
<dbReference type="Gene3D" id="1.25.40.90">
    <property type="match status" value="1"/>
</dbReference>
<evidence type="ECO:0000313" key="4">
    <source>
        <dbReference type="Proteomes" id="UP000242525"/>
    </source>
</evidence>
<feature type="region of interest" description="Disordered" evidence="1">
    <location>
        <begin position="243"/>
        <end position="263"/>
    </location>
</feature>
<dbReference type="PANTHER" id="PTHR15921:SF3">
    <property type="entry name" value="PRE-MRNA CLEAVAGE COMPLEX 2 PROTEIN PCF11"/>
    <property type="match status" value="1"/>
</dbReference>
<dbReference type="GO" id="GO:0005737">
    <property type="term" value="C:cytoplasm"/>
    <property type="evidence" value="ECO:0007669"/>
    <property type="project" value="TreeGrafter"/>
</dbReference>
<dbReference type="EMBL" id="CCBN010000002">
    <property type="protein sequence ID" value="CDO52034.1"/>
    <property type="molecule type" value="Genomic_DNA"/>
</dbReference>
<dbReference type="STRING" id="1173061.A0A0J9X4A6"/>
<dbReference type="GO" id="GO:0005849">
    <property type="term" value="C:mRNA cleavage factor complex"/>
    <property type="evidence" value="ECO:0007669"/>
    <property type="project" value="TreeGrafter"/>
</dbReference>
<evidence type="ECO:0000256" key="1">
    <source>
        <dbReference type="SAM" id="MobiDB-lite"/>
    </source>
</evidence>
<dbReference type="InterPro" id="IPR054127">
    <property type="entry name" value="Pcf11_C"/>
</dbReference>
<dbReference type="InterPro" id="IPR008942">
    <property type="entry name" value="ENTH_VHS"/>
</dbReference>
<dbReference type="FunFam" id="1.25.40.90:FF:000016">
    <property type="entry name" value="mRNA cleavage factor complex component Pcf11"/>
    <property type="match status" value="1"/>
</dbReference>
<dbReference type="GO" id="GO:0003729">
    <property type="term" value="F:mRNA binding"/>
    <property type="evidence" value="ECO:0007669"/>
    <property type="project" value="InterPro"/>
</dbReference>
<comment type="caution">
    <text evidence="3">The sequence shown here is derived from an EMBL/GenBank/DDBJ whole genome shotgun (WGS) entry which is preliminary data.</text>
</comment>
<dbReference type="PROSITE" id="PS51391">
    <property type="entry name" value="CID"/>
    <property type="match status" value="1"/>
</dbReference>
<reference evidence="3" key="1">
    <citation type="submission" date="2014-03" db="EMBL/GenBank/DDBJ databases">
        <authorList>
            <person name="Casaregola S."/>
        </authorList>
    </citation>
    <scope>NUCLEOTIDE SEQUENCE [LARGE SCALE GENOMIC DNA]</scope>
    <source>
        <strain evidence="3">CLIB 918</strain>
    </source>
</reference>
<sequence>MSQEEIEEIKQDYQSCLQDLTSNSMPIIKNLTIIAQENVVAAQAITKVIEEHLRKCPPAHKLPVLYLLDSICKNVGSPYTIFFGLNLYKTFTDAYTLVSEPIRRKMAELFATWKQPSANGSSLFEKEPMKKIENFLEQARKRQSDYSQPNRQSDFQAQSRHFLGSRGSLSQPDLLAQVDKLLGLTQRRSAVDPNDSDAIKQIDILNQLKVILGSQTLPENILPGIQQTLVGITDKELERLNQKEVQQPPPRDPRFSAGAPQRPQSFIPTQPAALSYQNYARSSPAPVQRSQYDKPTAPLNTFFTSEQMQQVANIMTNMNVGQQPKNYESNNSNHNNRNNGNYNGNFRNTNESGSASQFNLLSMLQGSSSNNNFNQVQVPAPFNIPINIPVQNQPPAQNPILSSSLINSLMSAGLLSNNKKGPAINPFFADIQLNSTSLSKPRPNLIRLLYEDMPKSCSTCGKRFPDTPEGLKTRDAHMDWHFRVNKKLREENWTQMRCWYLTKVDWVKYRDEEEIMSLYNADDEYHSDNDYAPVLGDGNKGSNGSGNKSNGSGTGKKSGKIDYEALQNKYVLVPIDKHLASLPCPICKEKFSSVWNDDVEDWVWKNAVEVKNRIFHATCYEETSSDLIKRILAQQDAGIALGGDHSTIKNVTPTPEVLPTKVKRKIEEAGDSDVGGVVKKEKKS</sequence>
<evidence type="ECO:0000313" key="3">
    <source>
        <dbReference type="EMBL" id="CDO52034.1"/>
    </source>
</evidence>
<dbReference type="AlphaFoldDB" id="A0A0J9X4A6"/>
<gene>
    <name evidence="3" type="ORF">BN980_GECA02s04883g</name>
</gene>
<dbReference type="InterPro" id="IPR045154">
    <property type="entry name" value="PCF11-like"/>
</dbReference>
<dbReference type="Pfam" id="PF21936">
    <property type="entry name" value="Pcf11_C"/>
    <property type="match status" value="1"/>
</dbReference>
<dbReference type="Proteomes" id="UP000242525">
    <property type="component" value="Unassembled WGS sequence"/>
</dbReference>
<dbReference type="GO" id="GO:0031124">
    <property type="term" value="P:mRNA 3'-end processing"/>
    <property type="evidence" value="ECO:0007669"/>
    <property type="project" value="InterPro"/>
</dbReference>
<dbReference type="PANTHER" id="PTHR15921">
    <property type="entry name" value="PRE-MRNA CLEAVAGE COMPLEX II"/>
    <property type="match status" value="1"/>
</dbReference>
<accession>A0A0J9X4A6</accession>
<dbReference type="GO" id="GO:0000993">
    <property type="term" value="F:RNA polymerase II complex binding"/>
    <property type="evidence" value="ECO:0007669"/>
    <property type="project" value="InterPro"/>
</dbReference>
<feature type="domain" description="CID" evidence="2">
    <location>
        <begin position="5"/>
        <end position="140"/>
    </location>
</feature>
<protein>
    <submittedName>
        <fullName evidence="3">Similar to Saccharomyces cerevisiae YDR228C PCF11 mRNA 3' end processing factor, essential component of cleavage and polyadenylation factor IA (CF IA), involved in pre-mRNA 3' end processing</fullName>
    </submittedName>
</protein>
<feature type="region of interest" description="Disordered" evidence="1">
    <location>
        <begin position="321"/>
        <end position="345"/>
    </location>
</feature>
<keyword evidence="4" id="KW-1185">Reference proteome</keyword>
<dbReference type="CDD" id="cd16982">
    <property type="entry name" value="CID_Pcf11"/>
    <property type="match status" value="1"/>
</dbReference>
<feature type="compositionally biased region" description="Low complexity" evidence="1">
    <location>
        <begin position="326"/>
        <end position="345"/>
    </location>
</feature>
<dbReference type="GO" id="GO:0006369">
    <property type="term" value="P:termination of RNA polymerase II transcription"/>
    <property type="evidence" value="ECO:0007669"/>
    <property type="project" value="InterPro"/>
</dbReference>
<organism evidence="3 4">
    <name type="scientific">Geotrichum candidum</name>
    <name type="common">Oospora lactis</name>
    <name type="synonym">Dipodascus geotrichum</name>
    <dbReference type="NCBI Taxonomy" id="1173061"/>
    <lineage>
        <taxon>Eukaryota</taxon>
        <taxon>Fungi</taxon>
        <taxon>Dikarya</taxon>
        <taxon>Ascomycota</taxon>
        <taxon>Saccharomycotina</taxon>
        <taxon>Dipodascomycetes</taxon>
        <taxon>Dipodascales</taxon>
        <taxon>Dipodascaceae</taxon>
        <taxon>Geotrichum</taxon>
    </lineage>
</organism>
<feature type="region of interest" description="Disordered" evidence="1">
    <location>
        <begin position="530"/>
        <end position="558"/>
    </location>
</feature>
<evidence type="ECO:0000259" key="2">
    <source>
        <dbReference type="PROSITE" id="PS51391"/>
    </source>
</evidence>
<proteinExistence type="predicted"/>
<dbReference type="SMART" id="SM00582">
    <property type="entry name" value="RPR"/>
    <property type="match status" value="1"/>
</dbReference>
<dbReference type="Pfam" id="PF04818">
    <property type="entry name" value="CID"/>
    <property type="match status" value="1"/>
</dbReference>
<dbReference type="SUPFAM" id="SSF48464">
    <property type="entry name" value="ENTH/VHS domain"/>
    <property type="match status" value="1"/>
</dbReference>
<dbReference type="OrthoDB" id="2129491at2759"/>